<dbReference type="PANTHER" id="PTHR14494:SF0">
    <property type="entry name" value="ALADIN"/>
    <property type="match status" value="1"/>
</dbReference>
<proteinExistence type="predicted"/>
<dbReference type="Proteomes" id="UP000095287">
    <property type="component" value="Unplaced"/>
</dbReference>
<reference evidence="2" key="1">
    <citation type="submission" date="2016-11" db="UniProtKB">
        <authorList>
            <consortium name="WormBaseParasite"/>
        </authorList>
    </citation>
    <scope>IDENTIFICATION</scope>
</reference>
<evidence type="ECO:0000313" key="1">
    <source>
        <dbReference type="Proteomes" id="UP000095287"/>
    </source>
</evidence>
<dbReference type="PANTHER" id="PTHR14494">
    <property type="entry name" value="ALADIN/ADRACALIN/AAAS"/>
    <property type="match status" value="1"/>
</dbReference>
<keyword evidence="1" id="KW-1185">Reference proteome</keyword>
<dbReference type="GO" id="GO:0006913">
    <property type="term" value="P:nucleocytoplasmic transport"/>
    <property type="evidence" value="ECO:0007669"/>
    <property type="project" value="TreeGrafter"/>
</dbReference>
<dbReference type="SUPFAM" id="SSF82171">
    <property type="entry name" value="DPP6 N-terminal domain-like"/>
    <property type="match status" value="1"/>
</dbReference>
<dbReference type="GO" id="GO:0005643">
    <property type="term" value="C:nuclear pore"/>
    <property type="evidence" value="ECO:0007669"/>
    <property type="project" value="TreeGrafter"/>
</dbReference>
<dbReference type="WBParaSite" id="L893_g29250.t1">
    <property type="protein sequence ID" value="L893_g29250.t1"/>
    <property type="gene ID" value="L893_g29250"/>
</dbReference>
<dbReference type="AlphaFoldDB" id="A0A1I7ZSS2"/>
<accession>A0A1I7ZSS2</accession>
<protein>
    <submittedName>
        <fullName evidence="2">DPPIV_N domain-containing protein</fullName>
    </submittedName>
</protein>
<dbReference type="InterPro" id="IPR045139">
    <property type="entry name" value="Aladin"/>
</dbReference>
<evidence type="ECO:0000313" key="2">
    <source>
        <dbReference type="WBParaSite" id="L893_g29250.t1"/>
    </source>
</evidence>
<sequence>MMLTRGMTCRSSSYGRGGIYAKRSVDSSQRFCKIGARCISPWIYDVLNEEHASVSCGERVGRMYPTQSGSKLMVSLMNNSIKVFDKMDWTYERWSDLSGRCNSAVWTPDEQYLLFTTDKERFIYYIRFNPRGNTSRTFGNSYASVVYDLSEILLLDPEKETSDRTLGGSVKNMVINDDGNRLAVSFQDNPKNIALFIVDTSPFLNLIPGSFIEAPEFGIATHISFVPHFPKGAMLCIVWSGGKLQYVPLIYGKNREPFLYSSYASLNCSSIIGGLPASSAISPEPFAEGDKENEGLSAKELLKLSNIEKSISPTFNSRNNTSINLFSQSGVINDVSFRALPE</sequence>
<name>A0A1I7ZSS2_9BILA</name>
<organism evidence="1 2">
    <name type="scientific">Steinernema glaseri</name>
    <dbReference type="NCBI Taxonomy" id="37863"/>
    <lineage>
        <taxon>Eukaryota</taxon>
        <taxon>Metazoa</taxon>
        <taxon>Ecdysozoa</taxon>
        <taxon>Nematoda</taxon>
        <taxon>Chromadorea</taxon>
        <taxon>Rhabditida</taxon>
        <taxon>Tylenchina</taxon>
        <taxon>Panagrolaimomorpha</taxon>
        <taxon>Strongyloidoidea</taxon>
        <taxon>Steinernematidae</taxon>
        <taxon>Steinernema</taxon>
    </lineage>
</organism>